<dbReference type="InterPro" id="IPR000719">
    <property type="entry name" value="Prot_kinase_dom"/>
</dbReference>
<dbReference type="SMART" id="SM00220">
    <property type="entry name" value="S_TKc"/>
    <property type="match status" value="1"/>
</dbReference>
<dbReference type="InterPro" id="IPR017441">
    <property type="entry name" value="Protein_kinase_ATP_BS"/>
</dbReference>
<dbReference type="GeneID" id="109700140"/>
<keyword evidence="14 27" id="KW-0418">Kinase</keyword>
<dbReference type="CTD" id="51347"/>
<name>A0A250YLX4_CASCN</name>
<feature type="compositionally biased region" description="Low complexity" evidence="25">
    <location>
        <begin position="344"/>
        <end position="360"/>
    </location>
</feature>
<evidence type="ECO:0000256" key="4">
    <source>
        <dbReference type="ARBA" id="ARBA00004502"/>
    </source>
</evidence>
<dbReference type="PANTHER" id="PTHR47167">
    <property type="entry name" value="SERINE/THREONINE-PROTEIN KINASE TAO1-LIKE PROTEIN"/>
    <property type="match status" value="1"/>
</dbReference>
<evidence type="ECO:0000313" key="30">
    <source>
        <dbReference type="RefSeq" id="XP_020040971.1"/>
    </source>
</evidence>
<feature type="domain" description="Protein kinase" evidence="26">
    <location>
        <begin position="24"/>
        <end position="277"/>
    </location>
</feature>
<evidence type="ECO:0000256" key="15">
    <source>
        <dbReference type="ARBA" id="ARBA00022840"/>
    </source>
</evidence>
<feature type="region of interest" description="Disordered" evidence="25">
    <location>
        <begin position="316"/>
        <end position="367"/>
    </location>
</feature>
<evidence type="ECO:0000256" key="9">
    <source>
        <dbReference type="ARBA" id="ARBA00022527"/>
    </source>
</evidence>
<dbReference type="RefSeq" id="XP_020040816.1">
    <property type="nucleotide sequence ID" value="XM_020185227.1"/>
</dbReference>
<evidence type="ECO:0000256" key="12">
    <source>
        <dbReference type="ARBA" id="ARBA00022741"/>
    </source>
</evidence>
<comment type="catalytic activity">
    <reaction evidence="22">
        <text>L-seryl-[protein] + ATP = O-phospho-L-seryl-[protein] + ADP + H(+)</text>
        <dbReference type="Rhea" id="RHEA:17989"/>
        <dbReference type="Rhea" id="RHEA-COMP:9863"/>
        <dbReference type="Rhea" id="RHEA-COMP:11604"/>
        <dbReference type="ChEBI" id="CHEBI:15378"/>
        <dbReference type="ChEBI" id="CHEBI:29999"/>
        <dbReference type="ChEBI" id="CHEBI:30616"/>
        <dbReference type="ChEBI" id="CHEBI:83421"/>
        <dbReference type="ChEBI" id="CHEBI:456216"/>
        <dbReference type="EC" id="2.7.11.1"/>
    </reaction>
</comment>
<dbReference type="CDD" id="cd06633">
    <property type="entry name" value="STKc_TAO3"/>
    <property type="match status" value="1"/>
</dbReference>
<evidence type="ECO:0000256" key="7">
    <source>
        <dbReference type="ARBA" id="ARBA00022475"/>
    </source>
</evidence>
<keyword evidence="10" id="KW-0551">Lipid droplet</keyword>
<feature type="region of interest" description="Disordered" evidence="25">
    <location>
        <begin position="557"/>
        <end position="588"/>
    </location>
</feature>
<dbReference type="FunFam" id="1.10.510.10:FF:000030">
    <property type="entry name" value="Serine/threonine-protein kinase TAO2, putative"/>
    <property type="match status" value="1"/>
</dbReference>
<dbReference type="Pfam" id="PF00069">
    <property type="entry name" value="Pkinase"/>
    <property type="match status" value="1"/>
</dbReference>
<evidence type="ECO:0000256" key="1">
    <source>
        <dbReference type="ARBA" id="ARBA00004202"/>
    </source>
</evidence>
<evidence type="ECO:0000256" key="13">
    <source>
        <dbReference type="ARBA" id="ARBA00022763"/>
    </source>
</evidence>
<dbReference type="EMBL" id="GFFW01000272">
    <property type="protein sequence ID" value="JAV44516.1"/>
    <property type="molecule type" value="Transcribed_RNA"/>
</dbReference>
<keyword evidence="17" id="KW-0472">Membrane</keyword>
<dbReference type="RefSeq" id="XP_020040889.1">
    <property type="nucleotide sequence ID" value="XM_020185300.1"/>
</dbReference>
<dbReference type="Gene3D" id="3.30.200.20">
    <property type="entry name" value="Phosphorylase Kinase, domain 1"/>
    <property type="match status" value="1"/>
</dbReference>
<evidence type="ECO:0000313" key="31">
    <source>
        <dbReference type="RefSeq" id="XP_020041044.1"/>
    </source>
</evidence>
<accession>A0A250YLX4</accession>
<evidence type="ECO:0000256" key="21">
    <source>
        <dbReference type="ARBA" id="ARBA00047899"/>
    </source>
</evidence>
<dbReference type="OrthoDB" id="10016527at2759"/>
<comment type="catalytic activity">
    <reaction evidence="21">
        <text>L-threonyl-[protein] + ATP = O-phospho-L-threonyl-[protein] + ADP + H(+)</text>
        <dbReference type="Rhea" id="RHEA:46608"/>
        <dbReference type="Rhea" id="RHEA-COMP:11060"/>
        <dbReference type="Rhea" id="RHEA-COMP:11605"/>
        <dbReference type="ChEBI" id="CHEBI:15378"/>
        <dbReference type="ChEBI" id="CHEBI:30013"/>
        <dbReference type="ChEBI" id="CHEBI:30616"/>
        <dbReference type="ChEBI" id="CHEBI:61977"/>
        <dbReference type="ChEBI" id="CHEBI:456216"/>
        <dbReference type="EC" id="2.7.11.1"/>
    </reaction>
</comment>
<keyword evidence="12 23" id="KW-0547">Nucleotide-binding</keyword>
<comment type="similarity">
    <text evidence="5">Belongs to the protein kinase superfamily. STE Ser/Thr protein kinase family. STE20 subfamily.</text>
</comment>
<keyword evidence="13" id="KW-0227">DNA damage</keyword>
<dbReference type="KEGG" id="ccan:109700140"/>
<evidence type="ECO:0000313" key="27">
    <source>
        <dbReference type="EMBL" id="JAV44516.1"/>
    </source>
</evidence>
<evidence type="ECO:0000256" key="20">
    <source>
        <dbReference type="ARBA" id="ARBA00043013"/>
    </source>
</evidence>
<dbReference type="RefSeq" id="XP_073916953.1">
    <property type="nucleotide sequence ID" value="XM_074060852.1"/>
</dbReference>
<dbReference type="PROSITE" id="PS00107">
    <property type="entry name" value="PROTEIN_KINASE_ATP"/>
    <property type="match status" value="1"/>
</dbReference>
<evidence type="ECO:0000256" key="18">
    <source>
        <dbReference type="ARBA" id="ARBA00023204"/>
    </source>
</evidence>
<dbReference type="EC" id="2.7.11.1" evidence="6"/>
<dbReference type="AlphaFoldDB" id="A0A250YLX4"/>
<dbReference type="GO" id="GO:0005811">
    <property type="term" value="C:lipid droplet"/>
    <property type="evidence" value="ECO:0007669"/>
    <property type="project" value="UniProtKB-SubCell"/>
</dbReference>
<evidence type="ECO:0000256" key="10">
    <source>
        <dbReference type="ARBA" id="ARBA00022677"/>
    </source>
</evidence>
<dbReference type="InterPro" id="IPR008271">
    <property type="entry name" value="Ser/Thr_kinase_AS"/>
</dbReference>
<evidence type="ECO:0000256" key="25">
    <source>
        <dbReference type="SAM" id="MobiDB-lite"/>
    </source>
</evidence>
<keyword evidence="8" id="KW-0963">Cytoplasm</keyword>
<dbReference type="GO" id="GO:0005524">
    <property type="term" value="F:ATP binding"/>
    <property type="evidence" value="ECO:0007669"/>
    <property type="project" value="UniProtKB-UniRule"/>
</dbReference>
<dbReference type="RefSeq" id="XP_020040971.1">
    <property type="nucleotide sequence ID" value="XM_020185382.1"/>
</dbReference>
<dbReference type="GO" id="GO:0006281">
    <property type="term" value="P:DNA repair"/>
    <property type="evidence" value="ECO:0007669"/>
    <property type="project" value="UniProtKB-KW"/>
</dbReference>
<dbReference type="RefSeq" id="XP_073916952.1">
    <property type="nucleotide sequence ID" value="XM_074060851.1"/>
</dbReference>
<organism evidence="27">
    <name type="scientific">Castor canadensis</name>
    <name type="common">American beaver</name>
    <dbReference type="NCBI Taxonomy" id="51338"/>
    <lineage>
        <taxon>Eukaryota</taxon>
        <taxon>Metazoa</taxon>
        <taxon>Chordata</taxon>
        <taxon>Craniata</taxon>
        <taxon>Vertebrata</taxon>
        <taxon>Euteleostomi</taxon>
        <taxon>Mammalia</taxon>
        <taxon>Eutheria</taxon>
        <taxon>Euarchontoglires</taxon>
        <taxon>Glires</taxon>
        <taxon>Rodentia</taxon>
        <taxon>Castorimorpha</taxon>
        <taxon>Castoridae</taxon>
        <taxon>Castor</taxon>
    </lineage>
</organism>
<evidence type="ECO:0000256" key="23">
    <source>
        <dbReference type="PROSITE-ProRule" id="PRU10141"/>
    </source>
</evidence>
<dbReference type="InterPro" id="IPR051234">
    <property type="entry name" value="TAO_STE20_kinase"/>
</dbReference>
<dbReference type="GO" id="GO:0051493">
    <property type="term" value="P:regulation of cytoskeleton organization"/>
    <property type="evidence" value="ECO:0007669"/>
    <property type="project" value="TreeGrafter"/>
</dbReference>
<evidence type="ECO:0000256" key="2">
    <source>
        <dbReference type="ARBA" id="ARBA00004285"/>
    </source>
</evidence>
<evidence type="ECO:0000256" key="16">
    <source>
        <dbReference type="ARBA" id="ARBA00023054"/>
    </source>
</evidence>
<evidence type="ECO:0000259" key="26">
    <source>
        <dbReference type="PROSITE" id="PS50011"/>
    </source>
</evidence>
<reference evidence="28 29" key="2">
    <citation type="submission" date="2025-04" db="UniProtKB">
        <authorList>
            <consortium name="RefSeq"/>
        </authorList>
    </citation>
    <scope>IDENTIFICATION</scope>
    <source>
        <tissue evidence="28 29">Leukocyte</tissue>
    </source>
</reference>
<evidence type="ECO:0000256" key="6">
    <source>
        <dbReference type="ARBA" id="ARBA00012513"/>
    </source>
</evidence>
<gene>
    <name evidence="27" type="primary">TAOK3</name>
    <name evidence="28 29 30 31" type="synonym">LOC109700140</name>
</gene>
<evidence type="ECO:0000256" key="22">
    <source>
        <dbReference type="ARBA" id="ARBA00048679"/>
    </source>
</evidence>
<feature type="binding site" evidence="23">
    <location>
        <position position="54"/>
    </location>
    <ligand>
        <name>ATP</name>
        <dbReference type="ChEBI" id="CHEBI:30616"/>
    </ligand>
</feature>
<evidence type="ECO:0000256" key="19">
    <source>
        <dbReference type="ARBA" id="ARBA00040009"/>
    </source>
</evidence>
<dbReference type="GO" id="GO:0045121">
    <property type="term" value="C:membrane raft"/>
    <property type="evidence" value="ECO:0007669"/>
    <property type="project" value="UniProtKB-SubCell"/>
</dbReference>
<proteinExistence type="inferred from homology"/>
<evidence type="ECO:0000313" key="28">
    <source>
        <dbReference type="RefSeq" id="XP_020040816.1"/>
    </source>
</evidence>
<dbReference type="GO" id="GO:0005737">
    <property type="term" value="C:cytoplasm"/>
    <property type="evidence" value="ECO:0007669"/>
    <property type="project" value="UniProtKB-SubCell"/>
</dbReference>
<dbReference type="RefSeq" id="XP_020041044.1">
    <property type="nucleotide sequence ID" value="XM_020185455.1"/>
</dbReference>
<keyword evidence="7" id="KW-1003">Cell membrane</keyword>
<feature type="coiled-coil region" evidence="24">
    <location>
        <begin position="750"/>
        <end position="851"/>
    </location>
</feature>
<dbReference type="GO" id="GO:0004674">
    <property type="term" value="F:protein serine/threonine kinase activity"/>
    <property type="evidence" value="ECO:0007669"/>
    <property type="project" value="UniProtKB-KW"/>
</dbReference>
<dbReference type="PANTHER" id="PTHR47167:SF10">
    <property type="entry name" value="SERINE_THREONINE-PROTEIN KINASE TAO3"/>
    <property type="match status" value="1"/>
</dbReference>
<reference evidence="27" key="1">
    <citation type="journal article" date="2017" name="G3 (Bethesda)">
        <title>De Novo Genome and Transcriptome Assembly of the Canadian Beaver (Castor canadensis).</title>
        <authorList>
            <person name="Lok S."/>
            <person name="Paton T.A."/>
            <person name="Wang Z."/>
            <person name="Kaur G."/>
            <person name="Walker S."/>
            <person name="Yuen R.K."/>
            <person name="Sung W.W."/>
            <person name="Whitney J."/>
            <person name="Buchanan J.A."/>
            <person name="Trost B."/>
            <person name="Singh N."/>
            <person name="Apresto B."/>
            <person name="Chen N."/>
            <person name="Coole M."/>
            <person name="Dawson T.J."/>
            <person name="Ho K.Y."/>
            <person name="Hu Z."/>
            <person name="Pullenayegum S."/>
            <person name="Samler K."/>
            <person name="Shipstone A."/>
            <person name="Tsoi F."/>
            <person name="Wang T."/>
            <person name="Pereira S.L."/>
            <person name="Rostami P."/>
            <person name="Ryan C.A."/>
            <person name="Tong A.H."/>
            <person name="Ng K."/>
            <person name="Sundaravadanam Y."/>
            <person name="Simpson J.T."/>
            <person name="Lim B.K."/>
            <person name="Engstrom M.D."/>
            <person name="Dutton C.J."/>
            <person name="Kerr K.C."/>
            <person name="Franke M."/>
            <person name="Rapley W."/>
            <person name="Wintle R.F."/>
            <person name="Scherer S.W."/>
        </authorList>
    </citation>
    <scope>NUCLEOTIDE SEQUENCE</scope>
    <source>
        <strain evidence="27">Ward</strain>
        <tissue evidence="27">Leukocyte</tissue>
    </source>
</reference>
<evidence type="ECO:0000256" key="17">
    <source>
        <dbReference type="ARBA" id="ARBA00023136"/>
    </source>
</evidence>
<keyword evidence="15 23" id="KW-0067">ATP-binding</keyword>
<feature type="coiled-coil region" evidence="24">
    <location>
        <begin position="446"/>
        <end position="491"/>
    </location>
</feature>
<dbReference type="PROSITE" id="PS50011">
    <property type="entry name" value="PROTEIN_KINASE_DOM"/>
    <property type="match status" value="1"/>
</dbReference>
<dbReference type="FunFam" id="3.30.200.20:FF:000029">
    <property type="entry name" value="Serine/threonine-protein kinase TAO2, putative"/>
    <property type="match status" value="1"/>
</dbReference>
<evidence type="ECO:0000256" key="11">
    <source>
        <dbReference type="ARBA" id="ARBA00022679"/>
    </source>
</evidence>
<dbReference type="GO" id="GO:0005886">
    <property type="term" value="C:plasma membrane"/>
    <property type="evidence" value="ECO:0007669"/>
    <property type="project" value="UniProtKB-SubCell"/>
</dbReference>
<evidence type="ECO:0000256" key="24">
    <source>
        <dbReference type="SAM" id="Coils"/>
    </source>
</evidence>
<dbReference type="InterPro" id="IPR011009">
    <property type="entry name" value="Kinase-like_dom_sf"/>
</dbReference>
<evidence type="ECO:0000313" key="29">
    <source>
        <dbReference type="RefSeq" id="XP_020040889.1"/>
    </source>
</evidence>
<keyword evidence="16 24" id="KW-0175">Coiled coil</keyword>
<keyword evidence="11" id="KW-0808">Transferase</keyword>
<dbReference type="SUPFAM" id="SSF56112">
    <property type="entry name" value="Protein kinase-like (PK-like)"/>
    <property type="match status" value="1"/>
</dbReference>
<sequence>MPKGVPKDPEIADLFYKDDPEELFIDLHEIGHGSFGAVYFATNAHTNEVVAVKKMSYSGKQTHEKWQDILKEVKFLRQLKHPNTIEYKGCYLKEHTAWLVMEYCLGSASDLLEVHKKPLQEVEIAAITHGALQGLAYLHSHELIHRDIKAGNILLTEPGQVKLADFGSASMASPANSFVGTPYWMAPEVILAMDEGQYDGKVDIWSLGITCIELAERKPPLFNMNAMSALYHIAQNDSPTLQSSEWTDSFRRFVDYCLQKIPQERPTSTELLRHDFVRRERPPRVLIDLIQRTKDAVRELDNLQYRKMKKILFQETRNGPLNESQEDEEDREMDSLGSNHSIPSMSVSTSSQSSSVNSMQEVLDESSSDLVMMHEEESTMNSSSSVVHKKGHVFIRDEAGHGDPRPEPRPTQSVQSQALHYRNRERFATIKSASLVTRQIHEHEQENELREQMSGYKRMRRQHQKQLIALENKLKAEMDEHRLKLQKEVETHANNSSIELEKLAKKQVAIIEKEAKVAAADEKKFQQQILAQQKKDLTTFLESQKKQYKICKEKIKEEMNEDHSTPKKEKQERISKHKENLQHTQAEEEAHLLTQQRLYYDKNCRFFKRRTMTKRHEVEQQNIREELNKKRTQKEMEHAMLIRHDESTRELEYRQLHTLQKLRMDLIRLQHQTELENQLEYNKRRERELHRKHVMELRQQPKNLKAMEMQIKKQFQDTCKVQTKQYKALKNHQLEVTPKNEHKTILKTLKDEQTRKLAILAEQYEQSINEMMASQALRLDEAQEAECQALRLQLQQEMELLNAYQSKIKMQTEAQHERELQKLEQRVSLRRAHLEQKIEEELAALQKERSERIKFLLERQEREMETFDVESLRMGFGNLVTLDFPKEDYR</sequence>
<feature type="region of interest" description="Disordered" evidence="25">
    <location>
        <begin position="397"/>
        <end position="417"/>
    </location>
</feature>
<evidence type="ECO:0000256" key="14">
    <source>
        <dbReference type="ARBA" id="ARBA00022777"/>
    </source>
</evidence>
<dbReference type="PROSITE" id="PS00108">
    <property type="entry name" value="PROTEIN_KINASE_ST"/>
    <property type="match status" value="1"/>
</dbReference>
<dbReference type="Gene3D" id="1.10.510.10">
    <property type="entry name" value="Transferase(Phosphotransferase) domain 1"/>
    <property type="match status" value="1"/>
</dbReference>
<keyword evidence="18" id="KW-0234">DNA repair</keyword>
<evidence type="ECO:0000256" key="3">
    <source>
        <dbReference type="ARBA" id="ARBA00004496"/>
    </source>
</evidence>
<comment type="subcellular location">
    <subcellularLocation>
        <location evidence="1">Cell membrane</location>
        <topology evidence="1">Peripheral membrane protein</topology>
    </subcellularLocation>
    <subcellularLocation>
        <location evidence="3">Cytoplasm</location>
    </subcellularLocation>
    <subcellularLocation>
        <location evidence="4">Lipid droplet</location>
    </subcellularLocation>
    <subcellularLocation>
        <location evidence="2">Membrane raft</location>
    </subcellularLocation>
</comment>
<evidence type="ECO:0000256" key="5">
    <source>
        <dbReference type="ARBA" id="ARBA00008874"/>
    </source>
</evidence>
<evidence type="ECO:0000256" key="8">
    <source>
        <dbReference type="ARBA" id="ARBA00022490"/>
    </source>
</evidence>
<protein>
    <recommendedName>
        <fullName evidence="19">Serine/threonine-protein kinase TAO3</fullName>
        <ecNumber evidence="6">2.7.11.1</ecNumber>
    </recommendedName>
    <alternativeName>
        <fullName evidence="20">Thousand and one amino acid protein 3</fullName>
    </alternativeName>
</protein>
<keyword evidence="9" id="KW-0723">Serine/threonine-protein kinase</keyword>
<dbReference type="RefSeq" id="XP_073916955.1">
    <property type="nucleotide sequence ID" value="XM_074060854.1"/>
</dbReference>
<feature type="compositionally biased region" description="Basic and acidic residues" evidence="25">
    <location>
        <begin position="397"/>
        <end position="408"/>
    </location>
</feature>